<feature type="domain" description="WDHD1/CFT4 helical bundle" evidence="8">
    <location>
        <begin position="676"/>
        <end position="773"/>
    </location>
</feature>
<dbReference type="SMART" id="SM00320">
    <property type="entry name" value="WD40"/>
    <property type="match status" value="6"/>
</dbReference>
<evidence type="ECO:0000256" key="4">
    <source>
        <dbReference type="ARBA" id="ARBA00023242"/>
    </source>
</evidence>
<evidence type="ECO:0000256" key="1">
    <source>
        <dbReference type="ARBA" id="ARBA00004123"/>
    </source>
</evidence>
<evidence type="ECO:0000313" key="10">
    <source>
        <dbReference type="EMBL" id="KAK9710398.1"/>
    </source>
</evidence>
<feature type="compositionally biased region" description="Polar residues" evidence="6">
    <location>
        <begin position="815"/>
        <end position="835"/>
    </location>
</feature>
<feature type="compositionally biased region" description="Polar residues" evidence="6">
    <location>
        <begin position="844"/>
        <end position="857"/>
    </location>
</feature>
<dbReference type="InterPro" id="IPR057646">
    <property type="entry name" value="WD40_WDHD1_1st"/>
</dbReference>
<dbReference type="PANTHER" id="PTHR19932">
    <property type="entry name" value="WD REPEAT AND HMG-BOX DNA BINDING PROTEIN"/>
    <property type="match status" value="1"/>
</dbReference>
<feature type="repeat" description="WD" evidence="5">
    <location>
        <begin position="137"/>
        <end position="178"/>
    </location>
</feature>
<dbReference type="Pfam" id="PF12341">
    <property type="entry name" value="Mcl1_mid"/>
    <property type="match status" value="1"/>
</dbReference>
<evidence type="ECO:0000256" key="5">
    <source>
        <dbReference type="PROSITE-ProRule" id="PRU00221"/>
    </source>
</evidence>
<reference evidence="10 11" key="1">
    <citation type="submission" date="2023-04" db="EMBL/GenBank/DDBJ databases">
        <title>Genome of Basidiobolus ranarum AG-B5.</title>
        <authorList>
            <person name="Stajich J.E."/>
            <person name="Carter-House D."/>
            <person name="Gryganskyi A."/>
        </authorList>
    </citation>
    <scope>NUCLEOTIDE SEQUENCE [LARGE SCALE GENOMIC DNA]</scope>
    <source>
        <strain evidence="10 11">AG-B5</strain>
    </source>
</reference>
<dbReference type="SUPFAM" id="SSF50978">
    <property type="entry name" value="WD40 repeat-like"/>
    <property type="match status" value="1"/>
</dbReference>
<organism evidence="10 11">
    <name type="scientific">Basidiobolus ranarum</name>
    <dbReference type="NCBI Taxonomy" id="34480"/>
    <lineage>
        <taxon>Eukaryota</taxon>
        <taxon>Fungi</taxon>
        <taxon>Fungi incertae sedis</taxon>
        <taxon>Zoopagomycota</taxon>
        <taxon>Entomophthoromycotina</taxon>
        <taxon>Basidiobolomycetes</taxon>
        <taxon>Basidiobolales</taxon>
        <taxon>Basidiobolaceae</taxon>
        <taxon>Basidiobolus</taxon>
    </lineage>
</organism>
<keyword evidence="11" id="KW-1185">Reference proteome</keyword>
<comment type="subcellular location">
    <subcellularLocation>
        <location evidence="1">Nucleus</location>
    </subcellularLocation>
</comment>
<feature type="domain" description="WDHD1 first WD40" evidence="9">
    <location>
        <begin position="10"/>
        <end position="301"/>
    </location>
</feature>
<accession>A0ABR2VYS6</accession>
<dbReference type="InterPro" id="IPR036322">
    <property type="entry name" value="WD40_repeat_dom_sf"/>
</dbReference>
<keyword evidence="4" id="KW-0539">Nucleus</keyword>
<dbReference type="PROSITE" id="PS50082">
    <property type="entry name" value="WD_REPEATS_2"/>
    <property type="match status" value="2"/>
</dbReference>
<dbReference type="InterPro" id="IPR022100">
    <property type="entry name" value="WDHD1/CFT4_beta-prop_2nd"/>
</dbReference>
<dbReference type="CDD" id="cd00200">
    <property type="entry name" value="WD40"/>
    <property type="match status" value="1"/>
</dbReference>
<feature type="domain" description="WDHD1/CFT4 second beta-propeller" evidence="7">
    <location>
        <begin position="386"/>
        <end position="667"/>
    </location>
</feature>
<evidence type="ECO:0000256" key="3">
    <source>
        <dbReference type="ARBA" id="ARBA00022737"/>
    </source>
</evidence>
<feature type="region of interest" description="Disordered" evidence="6">
    <location>
        <begin position="778"/>
        <end position="892"/>
    </location>
</feature>
<dbReference type="PROSITE" id="PS00678">
    <property type="entry name" value="WD_REPEATS_1"/>
    <property type="match status" value="2"/>
</dbReference>
<proteinExistence type="predicted"/>
<dbReference type="Pfam" id="PF20946">
    <property type="entry name" value="Ctf4_C"/>
    <property type="match status" value="1"/>
</dbReference>
<evidence type="ECO:0000259" key="7">
    <source>
        <dbReference type="Pfam" id="PF12341"/>
    </source>
</evidence>
<dbReference type="InterPro" id="IPR001680">
    <property type="entry name" value="WD40_rpt"/>
</dbReference>
<evidence type="ECO:0000259" key="9">
    <source>
        <dbReference type="Pfam" id="PF24817"/>
    </source>
</evidence>
<dbReference type="Pfam" id="PF24817">
    <property type="entry name" value="WD40_WDHD1_1st"/>
    <property type="match status" value="1"/>
</dbReference>
<gene>
    <name evidence="10" type="primary">mcl1</name>
    <name evidence="10" type="ORF">K7432_008434</name>
</gene>
<feature type="compositionally biased region" description="Basic and acidic residues" evidence="6">
    <location>
        <begin position="790"/>
        <end position="804"/>
    </location>
</feature>
<dbReference type="InterPro" id="IPR019775">
    <property type="entry name" value="WD40_repeat_CS"/>
</dbReference>
<evidence type="ECO:0000256" key="6">
    <source>
        <dbReference type="SAM" id="MobiDB-lite"/>
    </source>
</evidence>
<feature type="repeat" description="WD" evidence="5">
    <location>
        <begin position="231"/>
        <end position="272"/>
    </location>
</feature>
<dbReference type="PANTHER" id="PTHR19932:SF10">
    <property type="entry name" value="WD REPEAT AND HMG-BOX DNA-BINDING PROTEIN 1"/>
    <property type="match status" value="1"/>
</dbReference>
<dbReference type="InterPro" id="IPR048591">
    <property type="entry name" value="WDHD1/CFT4_hel"/>
</dbReference>
<evidence type="ECO:0000256" key="2">
    <source>
        <dbReference type="ARBA" id="ARBA00022574"/>
    </source>
</evidence>
<dbReference type="EMBL" id="JASJQH010007343">
    <property type="protein sequence ID" value="KAK9710398.1"/>
    <property type="molecule type" value="Genomic_DNA"/>
</dbReference>
<dbReference type="Proteomes" id="UP001479436">
    <property type="component" value="Unassembled WGS sequence"/>
</dbReference>
<dbReference type="Gene3D" id="2.130.10.10">
    <property type="entry name" value="YVTN repeat-like/Quinoprotein amine dehydrogenase"/>
    <property type="match status" value="2"/>
</dbReference>
<dbReference type="InterPro" id="IPR015943">
    <property type="entry name" value="WD40/YVTN_repeat-like_dom_sf"/>
</dbReference>
<evidence type="ECO:0000313" key="11">
    <source>
        <dbReference type="Proteomes" id="UP001479436"/>
    </source>
</evidence>
<comment type="caution">
    <text evidence="10">The sequence shown here is derived from an EMBL/GenBank/DDBJ whole genome shotgun (WGS) entry which is preliminary data.</text>
</comment>
<name>A0ABR2VYS6_9FUNG</name>
<dbReference type="PROSITE" id="PS50294">
    <property type="entry name" value="WD_REPEATS_REGION"/>
    <property type="match status" value="2"/>
</dbReference>
<sequence length="955" mass="107415">MPSFTKVHPRFAHSEGNTVVAYSTTGDQIITGGTDSLCRVFKTSPEERDSEAALIDGHTEAVTCIDTLNSQIATGCEDNAVRLFSYPSLKMETLVTRCTLPIRSISFSPNGLELAVASDEQNIKIVNLMNISDIRILKGHSKGLQTVSFHPKGGLLASLDCDGTIKIWDLNNQEEPLVKTLTKISAPSDAPSGEQANLRWHPEGKYLAVPGKNKDILILSTENWTTSFQLSDGHTSNVSVLCWSPNGRYLISSAADYQVLVWETERKVTIDRQKHSDIVCGIAWHPKKNTISYVDTIGQLMTWDSVIPVDKNLPDPVVFKKETNNELSSIFDDDKGANSNGKEEEEEELMILDDSDMDSFIDDDIGKRKHRSFNPVPMPAPMEIYPLQPGATPYQASHRYLAFNMTGVIISIDQGDHATVTVEFHDKSTHRGFHFTDPYKYTHAYLGKRGALFGVKSHDEVASTVFYRPFESWATKSEWTVQLPPGEDVELVTLTSKGAVVITSKHYVRLFSYSGIQTWIFSTVPVISVAAYDQYLLLAHGNQNDNYSRLTYSLYNVETRKIVQQGDLSLSNSAQLAWLDFSDFGHPVSYDDDGVLRILENYQDTTPGNWIPVLDSQAWATSQSKQETYWAVGVTESQLMCVVCKGETEYPQFPKPIISELNLQIPLLHLDSQIGTLEEKIMRGSIMVKQVEEIVKDEEELEIQMLKRKTEMDKHVLQLIQTACKTDRIQKALELATLLQLPQHIDAAIKIAIFHRLSALAERMNLVKEARMIEVQQKRERVTQNQSFHLESKGYSEPISRDSAKTAIPSIRSIRYQQREVSSSPQLIESRPNPTETHHEESSVLDSNDDTQLQEISSPAREGPAKRPVTKTYTPKKPQNGKGNPFAVISPHQNRDLDRTNSFFEETQDDMTKDDGLEHVTRKRKTQSTLAGFAFKPSSNIRIEKKFKPANDEED</sequence>
<protein>
    <submittedName>
        <fullName evidence="10">DNA polymerase alpha accessory factor Mcl1</fullName>
    </submittedName>
</protein>
<keyword evidence="2 5" id="KW-0853">WD repeat</keyword>
<evidence type="ECO:0000259" key="8">
    <source>
        <dbReference type="Pfam" id="PF20946"/>
    </source>
</evidence>
<keyword evidence="3" id="KW-0677">Repeat</keyword>